<evidence type="ECO:0000259" key="1">
    <source>
        <dbReference type="PROSITE" id="PS50097"/>
    </source>
</evidence>
<dbReference type="Gene3D" id="3.30.710.10">
    <property type="entry name" value="Potassium Channel Kv1.1, Chain A"/>
    <property type="match status" value="1"/>
</dbReference>
<dbReference type="SUPFAM" id="SSF50370">
    <property type="entry name" value="Ricin B-like lectins"/>
    <property type="match status" value="1"/>
</dbReference>
<sequence>MATLFQLAVDFQIKKVQHGDHHGFYLVQSNIRKLPSFFCDTTDNRSPTVSACEEMATTVAMEAQISVHADFLQDKWFYIKSKASGLVLDVDHGFGRDHTKGIAAIGLNHQKLYSSSACHPLLELQLWRLENGYIVNRLSRMVLDVDNSEFKPGRKIIQWTHNEPEKSANQQWAVSSGFIHLKDHPNLVLDVRGNSTYDGAYIGLGERNENNFVDQHWSFEAITFSWSASQTSSTYTAETEEDPQSSPGACTMANEAAPLYSKSGINNNVLEVESRNHRTTACLMKDVKTMDVALTFGIYGGARNIALWAHRSVLRQEPGLARLLSKLKDVEGPSTGSQADFVVQSYHVTEYSLEAYCCLVRFLYSGKIEVQVVLNDFAIGSPPSKPFSIACKERIGVEGLFPSTDIDNLDPLVTTTVATLSNERSTTFGELFQLADCYEVKDLRGYCRARIIESMDASNAMSILFGFAYRFEDLKSVVLKFVVDHLDKMYAGEKDPFEEYKDHPERSTLLADMLKLKFKAPA</sequence>
<dbReference type="CDD" id="cd23454">
    <property type="entry name" value="beta-trefoil_Ricin_GllA-1"/>
    <property type="match status" value="1"/>
</dbReference>
<dbReference type="AlphaFoldDB" id="A0A9P5SK20"/>
<protein>
    <recommendedName>
        <fullName evidence="1">BTB domain-containing protein</fullName>
    </recommendedName>
</protein>
<dbReference type="InterPro" id="IPR000210">
    <property type="entry name" value="BTB/POZ_dom"/>
</dbReference>
<dbReference type="InterPro" id="IPR035992">
    <property type="entry name" value="Ricin_B-like_lectins"/>
</dbReference>
<dbReference type="Proteomes" id="UP000696485">
    <property type="component" value="Unassembled WGS sequence"/>
</dbReference>
<dbReference type="InterPro" id="IPR011333">
    <property type="entry name" value="SKP1/BTB/POZ_sf"/>
</dbReference>
<comment type="caution">
    <text evidence="2">The sequence shown here is derived from an EMBL/GenBank/DDBJ whole genome shotgun (WGS) entry which is preliminary data.</text>
</comment>
<dbReference type="PROSITE" id="PS50097">
    <property type="entry name" value="BTB"/>
    <property type="match status" value="1"/>
</dbReference>
<dbReference type="Pfam" id="PF14200">
    <property type="entry name" value="RicinB_lectin_2"/>
    <property type="match status" value="1"/>
</dbReference>
<dbReference type="PROSITE" id="PS50231">
    <property type="entry name" value="RICIN_B_LECTIN"/>
    <property type="match status" value="1"/>
</dbReference>
<keyword evidence="3" id="KW-1185">Reference proteome</keyword>
<name>A0A9P5SK20_9FUNG</name>
<evidence type="ECO:0000313" key="2">
    <source>
        <dbReference type="EMBL" id="KAF9329648.1"/>
    </source>
</evidence>
<organism evidence="2 3">
    <name type="scientific">Podila minutissima</name>
    <dbReference type="NCBI Taxonomy" id="64525"/>
    <lineage>
        <taxon>Eukaryota</taxon>
        <taxon>Fungi</taxon>
        <taxon>Fungi incertae sedis</taxon>
        <taxon>Mucoromycota</taxon>
        <taxon>Mortierellomycotina</taxon>
        <taxon>Mortierellomycetes</taxon>
        <taxon>Mortierellales</taxon>
        <taxon>Mortierellaceae</taxon>
        <taxon>Podila</taxon>
    </lineage>
</organism>
<dbReference type="InterPro" id="IPR000772">
    <property type="entry name" value="Ricin_B_lectin"/>
</dbReference>
<dbReference type="SMART" id="SM00458">
    <property type="entry name" value="RICIN"/>
    <property type="match status" value="1"/>
</dbReference>
<accession>A0A9P5SK20</accession>
<dbReference type="EMBL" id="JAAAUY010000457">
    <property type="protein sequence ID" value="KAF9329648.1"/>
    <property type="molecule type" value="Genomic_DNA"/>
</dbReference>
<proteinExistence type="predicted"/>
<feature type="domain" description="BTB" evidence="1">
    <location>
        <begin position="290"/>
        <end position="372"/>
    </location>
</feature>
<gene>
    <name evidence="2" type="ORF">BG006_007292</name>
</gene>
<reference evidence="2" key="1">
    <citation type="journal article" date="2020" name="Fungal Divers.">
        <title>Resolving the Mortierellaceae phylogeny through synthesis of multi-gene phylogenetics and phylogenomics.</title>
        <authorList>
            <person name="Vandepol N."/>
            <person name="Liber J."/>
            <person name="Desiro A."/>
            <person name="Na H."/>
            <person name="Kennedy M."/>
            <person name="Barry K."/>
            <person name="Grigoriev I.V."/>
            <person name="Miller A.N."/>
            <person name="O'Donnell K."/>
            <person name="Stajich J.E."/>
            <person name="Bonito G."/>
        </authorList>
    </citation>
    <scope>NUCLEOTIDE SEQUENCE</scope>
    <source>
        <strain evidence="2">NVP1</strain>
    </source>
</reference>
<dbReference type="Gene3D" id="2.80.10.50">
    <property type="match status" value="1"/>
</dbReference>
<evidence type="ECO:0000313" key="3">
    <source>
        <dbReference type="Proteomes" id="UP000696485"/>
    </source>
</evidence>